<dbReference type="EMBL" id="JBDZYD010000011">
    <property type="protein sequence ID" value="MEQ0562925.1"/>
    <property type="molecule type" value="Genomic_DNA"/>
</dbReference>
<name>A0ABV0LKU3_9PSEU</name>
<evidence type="ECO:0000256" key="1">
    <source>
        <dbReference type="SAM" id="Phobius"/>
    </source>
</evidence>
<dbReference type="RefSeq" id="WP_348954029.1">
    <property type="nucleotide sequence ID" value="NZ_JBDZYD010000011.1"/>
</dbReference>
<comment type="caution">
    <text evidence="2">The sequence shown here is derived from an EMBL/GenBank/DDBJ whole genome shotgun (WGS) entry which is preliminary data.</text>
</comment>
<evidence type="ECO:0008006" key="4">
    <source>
        <dbReference type="Google" id="ProtNLM"/>
    </source>
</evidence>
<evidence type="ECO:0000313" key="2">
    <source>
        <dbReference type="EMBL" id="MEQ0562925.1"/>
    </source>
</evidence>
<keyword evidence="1" id="KW-0472">Membrane</keyword>
<keyword evidence="1" id="KW-1133">Transmembrane helix</keyword>
<sequence>MEWLVNLIAVLVALASVLAALGHVGYLALLNNAAGKRAGGAPVAEYVRSRWAVAGGTTAASLFAWLLTVGGPTLDIVSIVIAAGSGVVATKALQSTRDRYRTGG</sequence>
<accession>A0ABV0LKU3</accession>
<dbReference type="Proteomes" id="UP001440984">
    <property type="component" value="Unassembled WGS sequence"/>
</dbReference>
<feature type="transmembrane region" description="Helical" evidence="1">
    <location>
        <begin position="76"/>
        <end position="93"/>
    </location>
</feature>
<gene>
    <name evidence="2" type="ORF">ABJI51_27925</name>
</gene>
<keyword evidence="1" id="KW-0812">Transmembrane</keyword>
<protein>
    <recommendedName>
        <fullName evidence="4">DUF2516 family protein</fullName>
    </recommendedName>
</protein>
<feature type="transmembrane region" description="Helical" evidence="1">
    <location>
        <begin position="6"/>
        <end position="30"/>
    </location>
</feature>
<organism evidence="2 3">
    <name type="scientific">Amycolatopsis melonis</name>
    <dbReference type="NCBI Taxonomy" id="3156488"/>
    <lineage>
        <taxon>Bacteria</taxon>
        <taxon>Bacillati</taxon>
        <taxon>Actinomycetota</taxon>
        <taxon>Actinomycetes</taxon>
        <taxon>Pseudonocardiales</taxon>
        <taxon>Pseudonocardiaceae</taxon>
        <taxon>Amycolatopsis</taxon>
    </lineage>
</organism>
<proteinExistence type="predicted"/>
<reference evidence="2 3" key="1">
    <citation type="submission" date="2024-05" db="EMBL/GenBank/DDBJ databases">
        <authorList>
            <person name="Zhao H."/>
            <person name="Xu Y."/>
            <person name="Lin S."/>
            <person name="Spain J.C."/>
            <person name="Zhou N.-Y."/>
        </authorList>
    </citation>
    <scope>NUCLEOTIDE SEQUENCE [LARGE SCALE GENOMIC DNA]</scope>
    <source>
        <strain evidence="2 3">NEAU-NG30</strain>
    </source>
</reference>
<keyword evidence="3" id="KW-1185">Reference proteome</keyword>
<evidence type="ECO:0000313" key="3">
    <source>
        <dbReference type="Proteomes" id="UP001440984"/>
    </source>
</evidence>